<name>A0A2A2B0Q8_9BURK</name>
<dbReference type="Proteomes" id="UP000218439">
    <property type="component" value="Unassembled WGS sequence"/>
</dbReference>
<gene>
    <name evidence="2" type="ORF">CK621_03380</name>
</gene>
<protein>
    <recommendedName>
        <fullName evidence="1">Glycosyl transferase family 1 domain-containing protein</fullName>
    </recommendedName>
</protein>
<accession>A0A2A2B0Q8</accession>
<dbReference type="PANTHER" id="PTHR46401">
    <property type="entry name" value="GLYCOSYLTRANSFERASE WBBK-RELATED"/>
    <property type="match status" value="1"/>
</dbReference>
<evidence type="ECO:0000259" key="1">
    <source>
        <dbReference type="Pfam" id="PF00534"/>
    </source>
</evidence>
<comment type="caution">
    <text evidence="2">The sequence shown here is derived from an EMBL/GenBank/DDBJ whole genome shotgun (WGS) entry which is preliminary data.</text>
</comment>
<dbReference type="AlphaFoldDB" id="A0A2A2B0Q8"/>
<sequence>MIYLNVSNSHRTRAKTGIQRVVRELSRRLAGPDCRLVVIQGTQLYDISEQLDAFLLAQAFEPSTALPLEQLQPGDLFFDIDASWGDLYDYPYMMRAIKQQGCIMLRMHYDAVPVLHPQYSHPNTVYRFSENLAEGLLLFDHWVCISQTVKRDLLQLAQDLGAGIFEPQVFDLGSDIPTSPPAQSDAAASLQRIPPGRFALAVGTIEPRKNYELVLAAYDALVQEPEFSDVGLVLVGKSGWNNDALVQAIQNHPRYGKQLLWLKDASDAELDALYRAASLCLCLSHYEGYGLPAVEALARQLPVICTQGSAMQEAAQGQATAVALQPQAVCQAMKTLLLHRPEIHFQPISWDDSAEQMRQILARLRPAPPEPIHIRQAVYISIRKDSLLRSIDSLAHAPFITQVVVLTSDAMQPALQTLFQDHRLDVRIHTESEIGLTALPEDHQERNTLLRRQLYQQDFIDPHFLAFDDDYVVLHPIGPEVFVQQDGRQRAHFYEEDGKHWLGALPRPTSFDAGLWRTVAFLDGCAYPRRLYNAHQPQLIDKALASQILQRTQAHRLDEWSSYFNIACHLRPWAFTPVRYATAGWPANFDSWLCPAPEALHFYNDLPEDQDWAQAAKQWHEQLQQANASWDAYPRLILRDGQLAFHPAQIHLQRHPRVFAPVLSDQPIDALGYQFHGENRNFTWPHIPSFLVAPGHRTTGSPYTITAHITSGGKTLEAQLHVMLQA</sequence>
<dbReference type="PANTHER" id="PTHR46401:SF9">
    <property type="entry name" value="MANNOSYLTRANSFERASE A"/>
    <property type="match status" value="1"/>
</dbReference>
<dbReference type="CDD" id="cd03809">
    <property type="entry name" value="GT4_MtfB-like"/>
    <property type="match status" value="1"/>
</dbReference>
<organism evidence="2 3">
    <name type="scientific">Vandammella animalimorsus</name>
    <dbReference type="NCBI Taxonomy" id="2029117"/>
    <lineage>
        <taxon>Bacteria</taxon>
        <taxon>Pseudomonadati</taxon>
        <taxon>Pseudomonadota</taxon>
        <taxon>Betaproteobacteria</taxon>
        <taxon>Burkholderiales</taxon>
        <taxon>Comamonadaceae</taxon>
        <taxon>Vandammella</taxon>
    </lineage>
</organism>
<dbReference type="GO" id="GO:0016757">
    <property type="term" value="F:glycosyltransferase activity"/>
    <property type="evidence" value="ECO:0007669"/>
    <property type="project" value="InterPro"/>
</dbReference>
<feature type="domain" description="Glycosyl transferase family 1" evidence="1">
    <location>
        <begin position="197"/>
        <end position="327"/>
    </location>
</feature>
<dbReference type="Gene3D" id="3.40.50.2000">
    <property type="entry name" value="Glycogen Phosphorylase B"/>
    <property type="match status" value="1"/>
</dbReference>
<dbReference type="EMBL" id="NSJE01000004">
    <property type="protein sequence ID" value="PAT43529.1"/>
    <property type="molecule type" value="Genomic_DNA"/>
</dbReference>
<evidence type="ECO:0000313" key="2">
    <source>
        <dbReference type="EMBL" id="PAT43529.1"/>
    </source>
</evidence>
<evidence type="ECO:0000313" key="3">
    <source>
        <dbReference type="Proteomes" id="UP000218439"/>
    </source>
</evidence>
<dbReference type="InterPro" id="IPR001296">
    <property type="entry name" value="Glyco_trans_1"/>
</dbReference>
<dbReference type="Pfam" id="PF00534">
    <property type="entry name" value="Glycos_transf_1"/>
    <property type="match status" value="1"/>
</dbReference>
<proteinExistence type="predicted"/>
<dbReference type="SUPFAM" id="SSF53756">
    <property type="entry name" value="UDP-Glycosyltransferase/glycogen phosphorylase"/>
    <property type="match status" value="1"/>
</dbReference>
<dbReference type="RefSeq" id="WP_095551298.1">
    <property type="nucleotide sequence ID" value="NZ_NSJE01000004.1"/>
</dbReference>
<reference evidence="2 3" key="1">
    <citation type="submission" date="2017-08" db="EMBL/GenBank/DDBJ databases">
        <title>WGS of Clinical strains of the CDC Group NO-1 linked to zoonotic infections in humans.</title>
        <authorList>
            <person name="Bernier A.-M."/>
            <person name="Bernard K."/>
        </authorList>
    </citation>
    <scope>NUCLEOTIDE SEQUENCE [LARGE SCALE GENOMIC DNA]</scope>
    <source>
        <strain evidence="2 3">NML120219</strain>
    </source>
</reference>